<dbReference type="InterPro" id="IPR010730">
    <property type="entry name" value="HET"/>
</dbReference>
<evidence type="ECO:0000259" key="4">
    <source>
        <dbReference type="Pfam" id="PF06985"/>
    </source>
</evidence>
<feature type="repeat" description="ANK" evidence="3">
    <location>
        <begin position="507"/>
        <end position="539"/>
    </location>
</feature>
<reference evidence="5 6" key="1">
    <citation type="submission" date="2020-03" db="EMBL/GenBank/DDBJ databases">
        <title>Draft Genome Sequence of Cudoniella acicularis.</title>
        <authorList>
            <person name="Buettner E."/>
            <person name="Kellner H."/>
        </authorList>
    </citation>
    <scope>NUCLEOTIDE SEQUENCE [LARGE SCALE GENOMIC DNA]</scope>
    <source>
        <strain evidence="5 6">DSM 108380</strain>
    </source>
</reference>
<evidence type="ECO:0000256" key="1">
    <source>
        <dbReference type="ARBA" id="ARBA00022737"/>
    </source>
</evidence>
<feature type="repeat" description="ANK" evidence="3">
    <location>
        <begin position="343"/>
        <end position="375"/>
    </location>
</feature>
<organism evidence="5 6">
    <name type="scientific">Cudoniella acicularis</name>
    <dbReference type="NCBI Taxonomy" id="354080"/>
    <lineage>
        <taxon>Eukaryota</taxon>
        <taxon>Fungi</taxon>
        <taxon>Dikarya</taxon>
        <taxon>Ascomycota</taxon>
        <taxon>Pezizomycotina</taxon>
        <taxon>Leotiomycetes</taxon>
        <taxon>Helotiales</taxon>
        <taxon>Tricladiaceae</taxon>
        <taxon>Cudoniella</taxon>
    </lineage>
</organism>
<dbReference type="AlphaFoldDB" id="A0A8H4W2K6"/>
<dbReference type="PANTHER" id="PTHR24178:SF9">
    <property type="entry name" value="ANK_REP_REGION DOMAIN-CONTAINING PROTEIN"/>
    <property type="match status" value="1"/>
</dbReference>
<dbReference type="Proteomes" id="UP000566819">
    <property type="component" value="Unassembled WGS sequence"/>
</dbReference>
<keyword evidence="1" id="KW-0677">Repeat</keyword>
<proteinExistence type="predicted"/>
<keyword evidence="6" id="KW-1185">Reference proteome</keyword>
<dbReference type="Pfam" id="PF13637">
    <property type="entry name" value="Ank_4"/>
    <property type="match status" value="1"/>
</dbReference>
<dbReference type="PRINTS" id="PR01415">
    <property type="entry name" value="ANKYRIN"/>
</dbReference>
<sequence>MSEGYTEGGVPYGALSYTWETLEKEAKIIVNGSTMHIIEQLRFEDRDRILWIDAICIDQDNNEERKHQVQQMGSIYKEAEEVVVWLGSGTNETDLIMDSMKQLHENNVKVERDWRLSAQLWMHTRSDTNPRLGDIYVDQSARWREGMNLILKRSWFRRIWILQEIANARVATILCGQKSVSTRTFAQVPSLIGLQPYPYCQAILDIMPGLAEKESWWSHKRNLHTLLLKFRENEATDERDIIYALLGISSDVYKNNIFRIIRNPYSRLSEMPFYSYYRTLYRTMHKQGEEEMVILLLGTDRVDINSKGRENETSLSLAAKNGHEAIVRLLLEKGAKLDSKDSKGQTPLASAVKNGREAIFQLLLEKGANLKAKAELDSKDNRGQTLLSCASENGYEAIVRLLLEKGADIETRDNEGQTPLASAVKNGHEAIVQLLLEKGADLNARNHSGQTPLSQAAPYYTIVLLLLEKGADIETRDNKGLTPLGFVAETGNKVAVQLLPEKGADLSGQTPLAFAATNGYRAMVQMLLDLGANVELMDFTARQTPLSRAARYGHEAIVQLLLEQGARLELKNSGGQTPLSLAARHRYKAVVRLLLERGAKLEEKNSEGQTPLFLAARHGYETVVRLVIEHGAELKAEDSREEAQKAH</sequence>
<protein>
    <recommendedName>
        <fullName evidence="4">Heterokaryon incompatibility domain-containing protein</fullName>
    </recommendedName>
</protein>
<comment type="caution">
    <text evidence="5">The sequence shown here is derived from an EMBL/GenBank/DDBJ whole genome shotgun (WGS) entry which is preliminary data.</text>
</comment>
<feature type="repeat" description="ANK" evidence="3">
    <location>
        <begin position="479"/>
        <end position="511"/>
    </location>
</feature>
<dbReference type="PROSITE" id="PS50297">
    <property type="entry name" value="ANK_REP_REGION"/>
    <property type="match status" value="9"/>
</dbReference>
<evidence type="ECO:0000313" key="5">
    <source>
        <dbReference type="EMBL" id="KAF4631226.1"/>
    </source>
</evidence>
<feature type="repeat" description="ANK" evidence="3">
    <location>
        <begin position="310"/>
        <end position="342"/>
    </location>
</feature>
<dbReference type="PROSITE" id="PS50088">
    <property type="entry name" value="ANK_REPEAT"/>
    <property type="match status" value="9"/>
</dbReference>
<feature type="repeat" description="ANK" evidence="3">
    <location>
        <begin position="607"/>
        <end position="639"/>
    </location>
</feature>
<feature type="repeat" description="ANK" evidence="3">
    <location>
        <begin position="574"/>
        <end position="606"/>
    </location>
</feature>
<dbReference type="InterPro" id="IPR036770">
    <property type="entry name" value="Ankyrin_rpt-contain_sf"/>
</dbReference>
<dbReference type="InterPro" id="IPR002110">
    <property type="entry name" value="Ankyrin_rpt"/>
</dbReference>
<feature type="repeat" description="ANK" evidence="3">
    <location>
        <begin position="415"/>
        <end position="447"/>
    </location>
</feature>
<dbReference type="PANTHER" id="PTHR24178">
    <property type="entry name" value="MOLTING PROTEIN MLT-4"/>
    <property type="match status" value="1"/>
</dbReference>
<dbReference type="Gene3D" id="1.25.40.20">
    <property type="entry name" value="Ankyrin repeat-containing domain"/>
    <property type="match status" value="4"/>
</dbReference>
<dbReference type="SUPFAM" id="SSF48403">
    <property type="entry name" value="Ankyrin repeat"/>
    <property type="match status" value="1"/>
</dbReference>
<evidence type="ECO:0000256" key="3">
    <source>
        <dbReference type="PROSITE-ProRule" id="PRU00023"/>
    </source>
</evidence>
<keyword evidence="2 3" id="KW-0040">ANK repeat</keyword>
<feature type="repeat" description="ANK" evidence="3">
    <location>
        <begin position="382"/>
        <end position="414"/>
    </location>
</feature>
<evidence type="ECO:0000256" key="2">
    <source>
        <dbReference type="ARBA" id="ARBA00023043"/>
    </source>
</evidence>
<dbReference type="Pfam" id="PF06985">
    <property type="entry name" value="HET"/>
    <property type="match status" value="1"/>
</dbReference>
<dbReference type="SMART" id="SM00248">
    <property type="entry name" value="ANK"/>
    <property type="match status" value="9"/>
</dbReference>
<accession>A0A8H4W2K6</accession>
<dbReference type="OrthoDB" id="194358at2759"/>
<gene>
    <name evidence="5" type="ORF">G7Y89_g6898</name>
</gene>
<dbReference type="Pfam" id="PF12796">
    <property type="entry name" value="Ank_2"/>
    <property type="match status" value="3"/>
</dbReference>
<name>A0A8H4W2K6_9HELO</name>
<evidence type="ECO:0000313" key="6">
    <source>
        <dbReference type="Proteomes" id="UP000566819"/>
    </source>
</evidence>
<feature type="domain" description="Heterokaryon incompatibility" evidence="4">
    <location>
        <begin position="12"/>
        <end position="164"/>
    </location>
</feature>
<feature type="repeat" description="ANK" evidence="3">
    <location>
        <begin position="541"/>
        <end position="573"/>
    </location>
</feature>
<dbReference type="EMBL" id="JAAMPI010000464">
    <property type="protein sequence ID" value="KAF4631226.1"/>
    <property type="molecule type" value="Genomic_DNA"/>
</dbReference>